<name>A0A6N1AKJ9_9PROT</name>
<keyword evidence="2" id="KW-1185">Reference proteome</keyword>
<reference evidence="1 2" key="1">
    <citation type="submission" date="2020-06" db="EMBL/GenBank/DDBJ databases">
        <title>Complete genome of Azosprillum oryzae KACC14407.</title>
        <authorList>
            <person name="Kim M."/>
            <person name="Park Y.-J."/>
            <person name="Shin J.-H."/>
        </authorList>
    </citation>
    <scope>NUCLEOTIDE SEQUENCE [LARGE SCALE GENOMIC DNA]</scope>
    <source>
        <strain evidence="1 2">KACC 14407</strain>
    </source>
</reference>
<protein>
    <submittedName>
        <fullName evidence="1">Uncharacterized protein</fullName>
    </submittedName>
</protein>
<accession>A0A6N1AKJ9</accession>
<evidence type="ECO:0000313" key="1">
    <source>
        <dbReference type="EMBL" id="QKS52050.1"/>
    </source>
</evidence>
<organism evidence="1 2">
    <name type="scientific">Azospirillum oryzae</name>
    <dbReference type="NCBI Taxonomy" id="286727"/>
    <lineage>
        <taxon>Bacteria</taxon>
        <taxon>Pseudomonadati</taxon>
        <taxon>Pseudomonadota</taxon>
        <taxon>Alphaproteobacteria</taxon>
        <taxon>Rhodospirillales</taxon>
        <taxon>Azospirillaceae</taxon>
        <taxon>Azospirillum</taxon>
    </lineage>
</organism>
<evidence type="ECO:0000313" key="2">
    <source>
        <dbReference type="Proteomes" id="UP000509702"/>
    </source>
</evidence>
<dbReference type="AlphaFoldDB" id="A0A6N1AKJ9"/>
<dbReference type="RefSeq" id="WP_149196897.1">
    <property type="nucleotide sequence ID" value="NZ_BSOV01000003.1"/>
</dbReference>
<dbReference type="KEGG" id="aoz:HUE56_16625"/>
<dbReference type="Proteomes" id="UP000509702">
    <property type="component" value="Chromosome"/>
</dbReference>
<sequence>MHNNSQSTKRRIRKLWLRLGKDILEAAPLDRLHERHLLHTLNGTMPHYIAPFKLSSISRRYDQLARDLGEASRPLMVVNRSVSGNRISG</sequence>
<proteinExistence type="predicted"/>
<gene>
    <name evidence="1" type="ORF">HUE56_16625</name>
</gene>
<dbReference type="EMBL" id="CP054619">
    <property type="protein sequence ID" value="QKS52050.1"/>
    <property type="molecule type" value="Genomic_DNA"/>
</dbReference>